<comment type="caution">
    <text evidence="1">The sequence shown here is derived from an EMBL/GenBank/DDBJ whole genome shotgun (WGS) entry which is preliminary data.</text>
</comment>
<dbReference type="EMBL" id="BOOU01000114">
    <property type="protein sequence ID" value="GII81850.1"/>
    <property type="molecule type" value="Genomic_DNA"/>
</dbReference>
<dbReference type="AlphaFoldDB" id="A0A919RBU2"/>
<gene>
    <name evidence="1" type="ORF">Sru01_68320</name>
</gene>
<reference evidence="1" key="1">
    <citation type="submission" date="2021-01" db="EMBL/GenBank/DDBJ databases">
        <title>Whole genome shotgun sequence of Sphaerisporangium rufum NBRC 109079.</title>
        <authorList>
            <person name="Komaki H."/>
            <person name="Tamura T."/>
        </authorList>
    </citation>
    <scope>NUCLEOTIDE SEQUENCE</scope>
    <source>
        <strain evidence="1">NBRC 109079</strain>
    </source>
</reference>
<evidence type="ECO:0000313" key="1">
    <source>
        <dbReference type="EMBL" id="GII81850.1"/>
    </source>
</evidence>
<proteinExistence type="predicted"/>
<name>A0A919RBU2_9ACTN</name>
<dbReference type="Proteomes" id="UP000655287">
    <property type="component" value="Unassembled WGS sequence"/>
</dbReference>
<organism evidence="1 2">
    <name type="scientific">Sphaerisporangium rufum</name>
    <dbReference type="NCBI Taxonomy" id="1381558"/>
    <lineage>
        <taxon>Bacteria</taxon>
        <taxon>Bacillati</taxon>
        <taxon>Actinomycetota</taxon>
        <taxon>Actinomycetes</taxon>
        <taxon>Streptosporangiales</taxon>
        <taxon>Streptosporangiaceae</taxon>
        <taxon>Sphaerisporangium</taxon>
    </lineage>
</organism>
<dbReference type="RefSeq" id="WP_203994735.1">
    <property type="nucleotide sequence ID" value="NZ_BOOU01000114.1"/>
</dbReference>
<keyword evidence="2" id="KW-1185">Reference proteome</keyword>
<accession>A0A919RBU2</accession>
<evidence type="ECO:0000313" key="2">
    <source>
        <dbReference type="Proteomes" id="UP000655287"/>
    </source>
</evidence>
<dbReference type="PROSITE" id="PS51318">
    <property type="entry name" value="TAT"/>
    <property type="match status" value="1"/>
</dbReference>
<sequence>MPEFQPETVARRSLLRKAAGVGAGVVLGGLAGAMVAAPPARAAGMQAGWRYCVRCAGLFWPLGNKGCPAGGPHAAAGWTFQLPIDGYRLPNQPEWRCCMNCNALHYDGYPDPDGRCSTGIEHKRTGVDSNFALPANVGEPAGHQANWRFCLRSGAPDPGCFMLFFDGYPNFKGICPAGPGGHLAVGWNFAIPVYSYAT</sequence>
<dbReference type="InterPro" id="IPR006311">
    <property type="entry name" value="TAT_signal"/>
</dbReference>
<protein>
    <submittedName>
        <fullName evidence="1">Uncharacterized protein</fullName>
    </submittedName>
</protein>